<evidence type="ECO:0000256" key="1">
    <source>
        <dbReference type="SAM" id="Coils"/>
    </source>
</evidence>
<dbReference type="Pfam" id="PF13091">
    <property type="entry name" value="PLDc_2"/>
    <property type="match status" value="1"/>
</dbReference>
<dbReference type="SUPFAM" id="SSF56024">
    <property type="entry name" value="Phospholipase D/nuclease"/>
    <property type="match status" value="1"/>
</dbReference>
<protein>
    <recommendedName>
        <fullName evidence="2">Phospholipase D-like domain-containing protein</fullName>
    </recommendedName>
</protein>
<proteinExistence type="predicted"/>
<keyword evidence="4" id="KW-1185">Reference proteome</keyword>
<gene>
    <name evidence="3" type="ordered locus">Belba_1026</name>
</gene>
<feature type="domain" description="Phospholipase D-like" evidence="2">
    <location>
        <begin position="63"/>
        <end position="135"/>
    </location>
</feature>
<dbReference type="STRING" id="866536.Belba_1026"/>
<organism evidence="3 4">
    <name type="scientific">Belliella baltica (strain DSM 15883 / CIP 108006 / LMG 21964 / BA134)</name>
    <dbReference type="NCBI Taxonomy" id="866536"/>
    <lineage>
        <taxon>Bacteria</taxon>
        <taxon>Pseudomonadati</taxon>
        <taxon>Bacteroidota</taxon>
        <taxon>Cytophagia</taxon>
        <taxon>Cytophagales</taxon>
        <taxon>Cyclobacteriaceae</taxon>
        <taxon>Belliella</taxon>
    </lineage>
</organism>
<sequence length="414" mass="48962">MIVHANIKSQLEIELQNSSSVWIASAMISYSGWDFIQKAIPPTATQFYLIGIDLATEPKVFESILSKSEINARIYESQFTFHPKVYLIKKIDGTFTAFIGSSNTTKWGLEKNVEMNFQVNDQKECRKLLDWFNSLYIDGYIITDDFIKDYKARFVKTNIKVKEIKKEAEDFKKEISKNKGQFFSKNHHEIFKEKFHRVNSLDLQRIRKEVRDKFRELHFNIYPQFSACGLTDLQCHHQSREVVSRHFFNQYSGNYINAMWLHYGKSLQQLKKYATKDKSINKPDSFINNLRIQVIIHEDSLGIWLVLGRNNGSKIDRDHFRKQMTNLKIRNDFFDGVKKLGSDYWLNVSKTPLDKINTTDELWKETQKETIDEYFIIGCDINWLDKRLSSSNISKTILEEFQKLYTLYEIMRHK</sequence>
<evidence type="ECO:0000259" key="2">
    <source>
        <dbReference type="Pfam" id="PF13091"/>
    </source>
</evidence>
<evidence type="ECO:0000313" key="4">
    <source>
        <dbReference type="Proteomes" id="UP000006050"/>
    </source>
</evidence>
<feature type="coiled-coil region" evidence="1">
    <location>
        <begin position="147"/>
        <end position="181"/>
    </location>
</feature>
<dbReference type="OrthoDB" id="5894983at2"/>
<reference evidence="4" key="1">
    <citation type="submission" date="2012-06" db="EMBL/GenBank/DDBJ databases">
        <title>The complete genome of Belliella baltica DSM 15883.</title>
        <authorList>
            <person name="Lucas S."/>
            <person name="Copeland A."/>
            <person name="Lapidus A."/>
            <person name="Goodwin L."/>
            <person name="Pitluck S."/>
            <person name="Peters L."/>
            <person name="Mikhailova N."/>
            <person name="Davenport K."/>
            <person name="Kyrpides N."/>
            <person name="Mavromatis K."/>
            <person name="Pagani I."/>
            <person name="Ivanova N."/>
            <person name="Ovchinnikova G."/>
            <person name="Zeytun A."/>
            <person name="Detter J.C."/>
            <person name="Han C."/>
            <person name="Land M."/>
            <person name="Hauser L."/>
            <person name="Markowitz V."/>
            <person name="Cheng J.-F."/>
            <person name="Hugenholtz P."/>
            <person name="Woyke T."/>
            <person name="Wu D."/>
            <person name="Tindall B."/>
            <person name="Pomrenke H."/>
            <person name="Brambilla E."/>
            <person name="Klenk H.-P."/>
            <person name="Eisen J.A."/>
        </authorList>
    </citation>
    <scope>NUCLEOTIDE SEQUENCE [LARGE SCALE GENOMIC DNA]</scope>
    <source>
        <strain evidence="4">DSM 15883 / CIP 108006 / LMG 21964 / BA134</strain>
    </source>
</reference>
<dbReference type="KEGG" id="bbd:Belba_1026"/>
<accession>I3Z349</accession>
<dbReference type="RefSeq" id="WP_014771674.1">
    <property type="nucleotide sequence ID" value="NC_018010.1"/>
</dbReference>
<keyword evidence="1" id="KW-0175">Coiled coil</keyword>
<dbReference type="InterPro" id="IPR025202">
    <property type="entry name" value="PLD-like_dom"/>
</dbReference>
<dbReference type="EMBL" id="CP003281">
    <property type="protein sequence ID" value="AFL83667.1"/>
    <property type="molecule type" value="Genomic_DNA"/>
</dbReference>
<name>I3Z349_BELBD</name>
<dbReference type="HOGENOM" id="CLU_663362_0_0_10"/>
<dbReference type="AlphaFoldDB" id="I3Z349"/>
<dbReference type="eggNOG" id="COG3886">
    <property type="taxonomic scope" value="Bacteria"/>
</dbReference>
<evidence type="ECO:0000313" key="3">
    <source>
        <dbReference type="EMBL" id="AFL83667.1"/>
    </source>
</evidence>
<dbReference type="Gene3D" id="3.30.870.10">
    <property type="entry name" value="Endonuclease Chain A"/>
    <property type="match status" value="1"/>
</dbReference>
<dbReference type="Proteomes" id="UP000006050">
    <property type="component" value="Chromosome"/>
</dbReference>